<reference evidence="3 4" key="1">
    <citation type="submission" date="2021-04" db="EMBL/GenBank/DDBJ databases">
        <authorList>
            <person name="Bliznina A."/>
        </authorList>
    </citation>
    <scope>NUCLEOTIDE SEQUENCE [LARGE SCALE GENOMIC DNA]</scope>
</reference>
<keyword evidence="4" id="KW-1185">Reference proteome</keyword>
<keyword evidence="1" id="KW-0732">Signal</keyword>
<sequence length="300" mass="34195">MNNIFFFLVVVAICDSSLPYCVKFETQAETKKFDAAEAHCVSRGGHLPFFKVADELALFNNRPIKFGKEYLGYHRDSNKVWKTVAGTDLTVTNWYTNEPRDWGGQSENCVDSSTESFRNLTWNSILCSRDRRFHCRFEASIFPDASCPESFTKIVPNREPTCNEDVIGETPHYQTIPNNTMIETSSCEAMRESNNIYANIAGTGYAERFEGRMTKIFEKLETSATGEDCYEENGFGQEDEEATDVSGFDANDMCKLNKQINSAVNSYARHYACEGRGKVYRQIIRSAKKVKTFFEERYGC</sequence>
<feature type="chain" id="PRO_5045394233" evidence="1">
    <location>
        <begin position="20"/>
        <end position="300"/>
    </location>
</feature>
<dbReference type="EMBL" id="OU015567">
    <property type="protein sequence ID" value="CAG5109763.1"/>
    <property type="molecule type" value="Genomic_DNA"/>
</dbReference>
<dbReference type="Pfam" id="PF00059">
    <property type="entry name" value="Lectin_C"/>
    <property type="match status" value="1"/>
</dbReference>
<proteinExistence type="predicted"/>
<evidence type="ECO:0000313" key="4">
    <source>
        <dbReference type="Proteomes" id="UP001158576"/>
    </source>
</evidence>
<dbReference type="InterPro" id="IPR001304">
    <property type="entry name" value="C-type_lectin-like"/>
</dbReference>
<protein>
    <submittedName>
        <fullName evidence="3">Oidioi.mRNA.OKI2018_I69.chr2.g4256.t1.cds</fullName>
    </submittedName>
</protein>
<feature type="signal peptide" evidence="1">
    <location>
        <begin position="1"/>
        <end position="19"/>
    </location>
</feature>
<feature type="domain" description="C-type lectin" evidence="2">
    <location>
        <begin position="20"/>
        <end position="136"/>
    </location>
</feature>
<gene>
    <name evidence="3" type="ORF">OKIOD_LOCUS13021</name>
</gene>
<dbReference type="SMART" id="SM00034">
    <property type="entry name" value="CLECT"/>
    <property type="match status" value="1"/>
</dbReference>
<evidence type="ECO:0000259" key="2">
    <source>
        <dbReference type="PROSITE" id="PS50041"/>
    </source>
</evidence>
<organism evidence="3 4">
    <name type="scientific">Oikopleura dioica</name>
    <name type="common">Tunicate</name>
    <dbReference type="NCBI Taxonomy" id="34765"/>
    <lineage>
        <taxon>Eukaryota</taxon>
        <taxon>Metazoa</taxon>
        <taxon>Chordata</taxon>
        <taxon>Tunicata</taxon>
        <taxon>Appendicularia</taxon>
        <taxon>Copelata</taxon>
        <taxon>Oikopleuridae</taxon>
        <taxon>Oikopleura</taxon>
    </lineage>
</organism>
<dbReference type="InterPro" id="IPR016187">
    <property type="entry name" value="CTDL_fold"/>
</dbReference>
<name>A0ABN7SX81_OIKDI</name>
<dbReference type="Proteomes" id="UP001158576">
    <property type="component" value="Chromosome 2"/>
</dbReference>
<evidence type="ECO:0000256" key="1">
    <source>
        <dbReference type="SAM" id="SignalP"/>
    </source>
</evidence>
<accession>A0ABN7SX81</accession>
<dbReference type="InterPro" id="IPR050111">
    <property type="entry name" value="C-type_lectin/snaclec_domain"/>
</dbReference>
<evidence type="ECO:0000313" key="3">
    <source>
        <dbReference type="EMBL" id="CAG5109763.1"/>
    </source>
</evidence>
<dbReference type="PANTHER" id="PTHR22803">
    <property type="entry name" value="MANNOSE, PHOSPHOLIPASE, LECTIN RECEPTOR RELATED"/>
    <property type="match status" value="1"/>
</dbReference>
<dbReference type="PROSITE" id="PS50041">
    <property type="entry name" value="C_TYPE_LECTIN_2"/>
    <property type="match status" value="1"/>
</dbReference>
<dbReference type="SUPFAM" id="SSF56436">
    <property type="entry name" value="C-type lectin-like"/>
    <property type="match status" value="1"/>
</dbReference>
<dbReference type="Gene3D" id="3.10.100.10">
    <property type="entry name" value="Mannose-Binding Protein A, subunit A"/>
    <property type="match status" value="1"/>
</dbReference>
<dbReference type="InterPro" id="IPR016186">
    <property type="entry name" value="C-type_lectin-like/link_sf"/>
</dbReference>